<dbReference type="EMBL" id="CP093349">
    <property type="protein sequence ID" value="WOH08785.1"/>
    <property type="molecule type" value="Genomic_DNA"/>
</dbReference>
<protein>
    <submittedName>
        <fullName evidence="1">Uncharacterized protein</fullName>
    </submittedName>
</protein>
<accession>A0A164T9V9</accession>
<evidence type="ECO:0000313" key="2">
    <source>
        <dbReference type="Proteomes" id="UP000077755"/>
    </source>
</evidence>
<dbReference type="Gramene" id="KZM87251">
    <property type="protein sequence ID" value="KZM87251"/>
    <property type="gene ID" value="DCAR_024385"/>
</dbReference>
<gene>
    <name evidence="1" type="ORF">DCAR_0728233</name>
</gene>
<proteinExistence type="predicted"/>
<reference evidence="1" key="1">
    <citation type="journal article" date="2016" name="Nat. Genet.">
        <title>A high-quality carrot genome assembly provides new insights into carotenoid accumulation and asterid genome evolution.</title>
        <authorList>
            <person name="Iorizzo M."/>
            <person name="Ellison S."/>
            <person name="Senalik D."/>
            <person name="Zeng P."/>
            <person name="Satapoomin P."/>
            <person name="Huang J."/>
            <person name="Bowman M."/>
            <person name="Iovene M."/>
            <person name="Sanseverino W."/>
            <person name="Cavagnaro P."/>
            <person name="Yildiz M."/>
            <person name="Macko-Podgorni A."/>
            <person name="Moranska E."/>
            <person name="Grzebelus E."/>
            <person name="Grzebelus D."/>
            <person name="Ashrafi H."/>
            <person name="Zheng Z."/>
            <person name="Cheng S."/>
            <person name="Spooner D."/>
            <person name="Van Deynze A."/>
            <person name="Simon P."/>
        </authorList>
    </citation>
    <scope>NUCLEOTIDE SEQUENCE</scope>
    <source>
        <tissue evidence="1">Leaf</tissue>
    </source>
</reference>
<evidence type="ECO:0000313" key="1">
    <source>
        <dbReference type="EMBL" id="WOH08785.1"/>
    </source>
</evidence>
<name>A0A164T9V9_DAUCS</name>
<sequence length="157" mass="18198">MERGNAATMPDEFVDRFGPMIPFRIALSCLKIMWVVKYDLHKRHIYGLGKFFKFYGFKIFNLAQLDYLGEGLFVVTLFKDNAMELEYPVGNPNNLVMDKEWEEQNRDDYVVKPGTPQLDRCVSSIFFNGCSNKDGYASLLVLDSDMEMDGERMVKYS</sequence>
<dbReference type="AlphaFoldDB" id="A0A164T9V9"/>
<organism evidence="1 2">
    <name type="scientific">Daucus carota subsp. sativus</name>
    <name type="common">Carrot</name>
    <dbReference type="NCBI Taxonomy" id="79200"/>
    <lineage>
        <taxon>Eukaryota</taxon>
        <taxon>Viridiplantae</taxon>
        <taxon>Streptophyta</taxon>
        <taxon>Embryophyta</taxon>
        <taxon>Tracheophyta</taxon>
        <taxon>Spermatophyta</taxon>
        <taxon>Magnoliopsida</taxon>
        <taxon>eudicotyledons</taxon>
        <taxon>Gunneridae</taxon>
        <taxon>Pentapetalae</taxon>
        <taxon>asterids</taxon>
        <taxon>campanulids</taxon>
        <taxon>Apiales</taxon>
        <taxon>Apiaceae</taxon>
        <taxon>Apioideae</taxon>
        <taxon>Scandiceae</taxon>
        <taxon>Daucinae</taxon>
        <taxon>Daucus</taxon>
        <taxon>Daucus sect. Daucus</taxon>
    </lineage>
</organism>
<keyword evidence="2" id="KW-1185">Reference proteome</keyword>
<reference evidence="1" key="2">
    <citation type="submission" date="2022-03" db="EMBL/GenBank/DDBJ databases">
        <title>Draft title - Genomic analysis of global carrot germplasm unveils the trajectory of domestication and the origin of high carotenoid orange carrot.</title>
        <authorList>
            <person name="Iorizzo M."/>
            <person name="Ellison S."/>
            <person name="Senalik D."/>
            <person name="Macko-Podgorni A."/>
            <person name="Grzebelus D."/>
            <person name="Bostan H."/>
            <person name="Rolling W."/>
            <person name="Curaba J."/>
            <person name="Simon P."/>
        </authorList>
    </citation>
    <scope>NUCLEOTIDE SEQUENCE</scope>
    <source>
        <tissue evidence="1">Leaf</tissue>
    </source>
</reference>
<dbReference type="Proteomes" id="UP000077755">
    <property type="component" value="Chromosome 7"/>
</dbReference>